<dbReference type="HOGENOM" id="CLU_2929569_0_0_1"/>
<accession>D7MJ40</accession>
<evidence type="ECO:0000259" key="1">
    <source>
        <dbReference type="Pfam" id="PF08387"/>
    </source>
</evidence>
<evidence type="ECO:0000313" key="2">
    <source>
        <dbReference type="EMBL" id="EFH46938.1"/>
    </source>
</evidence>
<sequence length="61" mass="7132">GHLKSEVFPLSFKQPNDIPPLCLSTKLEILEWKEYRGTSEENQVLRYILANSKCLRRVETL</sequence>
<feature type="non-terminal residue" evidence="2">
    <location>
        <position position="1"/>
    </location>
</feature>
<dbReference type="EMBL" id="GL348719">
    <property type="protein sequence ID" value="EFH46938.1"/>
    <property type="molecule type" value="Genomic_DNA"/>
</dbReference>
<dbReference type="Pfam" id="PF08387">
    <property type="entry name" value="FBD"/>
    <property type="match status" value="1"/>
</dbReference>
<protein>
    <submittedName>
        <fullName evidence="2">Predicted protein</fullName>
    </submittedName>
</protein>
<name>D7MJ40_ARALL</name>
<feature type="domain" description="FBD" evidence="1">
    <location>
        <begin position="17"/>
        <end position="58"/>
    </location>
</feature>
<dbReference type="InterPro" id="IPR006566">
    <property type="entry name" value="FBD"/>
</dbReference>
<dbReference type="AlphaFoldDB" id="D7MJ40"/>
<gene>
    <name evidence="2" type="ORF">ARALYDRAFT_659531</name>
</gene>
<keyword evidence="3" id="KW-1185">Reference proteome</keyword>
<dbReference type="Proteomes" id="UP000008694">
    <property type="component" value="Unassembled WGS sequence"/>
</dbReference>
<dbReference type="Gramene" id="Al_scaffold_0007_3586">
    <property type="protein sequence ID" value="Al_scaffold_0007_3586"/>
    <property type="gene ID" value="Al_scaffold_0007_3586"/>
</dbReference>
<organism evidence="3">
    <name type="scientific">Arabidopsis lyrata subsp. lyrata</name>
    <name type="common">Lyre-leaved rock-cress</name>
    <dbReference type="NCBI Taxonomy" id="81972"/>
    <lineage>
        <taxon>Eukaryota</taxon>
        <taxon>Viridiplantae</taxon>
        <taxon>Streptophyta</taxon>
        <taxon>Embryophyta</taxon>
        <taxon>Tracheophyta</taxon>
        <taxon>Spermatophyta</taxon>
        <taxon>Magnoliopsida</taxon>
        <taxon>eudicotyledons</taxon>
        <taxon>Gunneridae</taxon>
        <taxon>Pentapetalae</taxon>
        <taxon>rosids</taxon>
        <taxon>malvids</taxon>
        <taxon>Brassicales</taxon>
        <taxon>Brassicaceae</taxon>
        <taxon>Camelineae</taxon>
        <taxon>Arabidopsis</taxon>
    </lineage>
</organism>
<evidence type="ECO:0000313" key="3">
    <source>
        <dbReference type="Proteomes" id="UP000008694"/>
    </source>
</evidence>
<proteinExistence type="predicted"/>
<reference evidence="3" key="1">
    <citation type="journal article" date="2011" name="Nat. Genet.">
        <title>The Arabidopsis lyrata genome sequence and the basis of rapid genome size change.</title>
        <authorList>
            <person name="Hu T.T."/>
            <person name="Pattyn P."/>
            <person name="Bakker E.G."/>
            <person name="Cao J."/>
            <person name="Cheng J.-F."/>
            <person name="Clark R.M."/>
            <person name="Fahlgren N."/>
            <person name="Fawcett J.A."/>
            <person name="Grimwood J."/>
            <person name="Gundlach H."/>
            <person name="Haberer G."/>
            <person name="Hollister J.D."/>
            <person name="Ossowski S."/>
            <person name="Ottilar R.P."/>
            <person name="Salamov A.A."/>
            <person name="Schneeberger K."/>
            <person name="Spannagl M."/>
            <person name="Wang X."/>
            <person name="Yang L."/>
            <person name="Nasrallah M.E."/>
            <person name="Bergelson J."/>
            <person name="Carrington J.C."/>
            <person name="Gaut B.S."/>
            <person name="Schmutz J."/>
            <person name="Mayer K.F.X."/>
            <person name="Van de Peer Y."/>
            <person name="Grigoriev I.V."/>
            <person name="Nordborg M."/>
            <person name="Weigel D."/>
            <person name="Guo Y.-L."/>
        </authorList>
    </citation>
    <scope>NUCLEOTIDE SEQUENCE [LARGE SCALE GENOMIC DNA]</scope>
    <source>
        <strain evidence="3">cv. MN47</strain>
    </source>
</reference>